<dbReference type="PANTHER" id="PTHR43767">
    <property type="entry name" value="LONG-CHAIN-FATTY-ACID--COA LIGASE"/>
    <property type="match status" value="1"/>
</dbReference>
<proteinExistence type="predicted"/>
<dbReference type="AlphaFoldDB" id="X0WU54"/>
<dbReference type="SUPFAM" id="SSF56801">
    <property type="entry name" value="Acetyl-CoA synthetase-like"/>
    <property type="match status" value="1"/>
</dbReference>
<dbReference type="Pfam" id="PF00501">
    <property type="entry name" value="AMP-binding"/>
    <property type="match status" value="1"/>
</dbReference>
<dbReference type="Gene3D" id="3.40.50.12780">
    <property type="entry name" value="N-terminal domain of ligase-like"/>
    <property type="match status" value="1"/>
</dbReference>
<evidence type="ECO:0000313" key="2">
    <source>
        <dbReference type="EMBL" id="GAG34509.1"/>
    </source>
</evidence>
<accession>X0WU54</accession>
<protein>
    <recommendedName>
        <fullName evidence="1">AMP-dependent synthetase/ligase domain-containing protein</fullName>
    </recommendedName>
</protein>
<feature type="domain" description="AMP-dependent synthetase/ligase" evidence="1">
    <location>
        <begin position="1"/>
        <end position="167"/>
    </location>
</feature>
<reference evidence="2" key="1">
    <citation type="journal article" date="2014" name="Front. Microbiol.">
        <title>High frequency of phylogenetically diverse reductive dehalogenase-homologous genes in deep subseafloor sedimentary metagenomes.</title>
        <authorList>
            <person name="Kawai M."/>
            <person name="Futagami T."/>
            <person name="Toyoda A."/>
            <person name="Takaki Y."/>
            <person name="Nishi S."/>
            <person name="Hori S."/>
            <person name="Arai W."/>
            <person name="Tsubouchi T."/>
            <person name="Morono Y."/>
            <person name="Uchiyama I."/>
            <person name="Ito T."/>
            <person name="Fujiyama A."/>
            <person name="Inagaki F."/>
            <person name="Takami H."/>
        </authorList>
    </citation>
    <scope>NUCLEOTIDE SEQUENCE</scope>
    <source>
        <strain evidence="2">Expedition CK06-06</strain>
    </source>
</reference>
<dbReference type="InterPro" id="IPR050237">
    <property type="entry name" value="ATP-dep_AMP-bd_enzyme"/>
</dbReference>
<name>X0WU54_9ZZZZ</name>
<dbReference type="InterPro" id="IPR000873">
    <property type="entry name" value="AMP-dep_synth/lig_dom"/>
</dbReference>
<evidence type="ECO:0000259" key="1">
    <source>
        <dbReference type="Pfam" id="PF00501"/>
    </source>
</evidence>
<comment type="caution">
    <text evidence="2">The sequence shown here is derived from an EMBL/GenBank/DDBJ whole genome shotgun (WGS) entry which is preliminary data.</text>
</comment>
<organism evidence="2">
    <name type="scientific">marine sediment metagenome</name>
    <dbReference type="NCBI Taxonomy" id="412755"/>
    <lineage>
        <taxon>unclassified sequences</taxon>
        <taxon>metagenomes</taxon>
        <taxon>ecological metagenomes</taxon>
    </lineage>
</organism>
<sequence length="213" mass="24391">MPMCHVNSIFYSFPYTMVTAPVFVYNMVSFDPEDLLKTIEKYKITFTSLVPTHYIMMLGLSDDVKNTIDVSSIRQLLISSAPARKDLKLAIMDYFKNAELWEAYGTTEGGLVTLLRPEDQFERLGSIGKEIFGTDRIKLLDENRKPVPDGEVGEVFYRTPMIFKEYWKEPDKTKDAFEGEWSSAGDMARRDKDGYYTLVDRKANMVITGGENV</sequence>
<gene>
    <name evidence="2" type="ORF">S01H1_74143</name>
</gene>
<dbReference type="EMBL" id="BARS01049576">
    <property type="protein sequence ID" value="GAG34509.1"/>
    <property type="molecule type" value="Genomic_DNA"/>
</dbReference>
<feature type="non-terminal residue" evidence="2">
    <location>
        <position position="213"/>
    </location>
</feature>
<dbReference type="InterPro" id="IPR042099">
    <property type="entry name" value="ANL_N_sf"/>
</dbReference>
<dbReference type="PANTHER" id="PTHR43767:SF7">
    <property type="entry name" value="MEDIUM_LONG-CHAIN-FATTY-ACID--COA LIGASE FADD8"/>
    <property type="match status" value="1"/>
</dbReference>